<evidence type="ECO:0000256" key="1">
    <source>
        <dbReference type="ARBA" id="ARBA00009995"/>
    </source>
</evidence>
<comment type="similarity">
    <text evidence="1 3">Belongs to the UDP-glycosyltransferase family.</text>
</comment>
<dbReference type="InterPro" id="IPR058980">
    <property type="entry name" value="Glyco_transf_N"/>
</dbReference>
<sequence>MERLTEEKSGIPHAVCVPYPTQGHVRPMLKLAKLLHSRGFHITFVNTEYNHRRLLRSRGPTALDGLPSFRFKAIPDGLPPSDCDATQDIHSLTHAVMNHFLEPFKELILRLNAQSESPPVTFILSDCVMPFTRDAAQQLGDIPLVLFWTASACGFLGYSQYRALLDKGIFPFKDSNFQTDGSLDMVVDWVPSMKGMRLKYIPSFIRTINKDDTMFNFLMLSVERAARSSVPIIFNSFDAFEHDVLEDISKMVGPMYNIGPLQLQLKYVPKDSAVMSLRSNLWKEDSQCLQWLDSKKPQSVVYVSYGSITTMTNENLIEFAWGLANSNHPFLWVVRPDLVSGDSAVIPPEFLDQTKERGLLAAWCDQEKVLNHPSIGGFLTHCGWSSTLDTICSGVPILCWPFFAEQQTNCWYSVEKWGIGMEINNNVRREEVERQVRELMEEEKGKEIRKDAMRWKKLAKEATARPDGSSYVNFEKLINEVLLPLNQPNN</sequence>
<reference evidence="6" key="1">
    <citation type="submission" date="2022-04" db="EMBL/GenBank/DDBJ databases">
        <title>Carnegiea gigantea Genome sequencing and assembly v2.</title>
        <authorList>
            <person name="Copetti D."/>
            <person name="Sanderson M.J."/>
            <person name="Burquez A."/>
            <person name="Wojciechowski M.F."/>
        </authorList>
    </citation>
    <scope>NUCLEOTIDE SEQUENCE</scope>
    <source>
        <strain evidence="6">SGP5-SGP5p</strain>
        <tissue evidence="6">Aerial part</tissue>
    </source>
</reference>
<evidence type="ECO:0000313" key="7">
    <source>
        <dbReference type="Proteomes" id="UP001153076"/>
    </source>
</evidence>
<keyword evidence="2 3" id="KW-0808">Transferase</keyword>
<dbReference type="PANTHER" id="PTHR11926">
    <property type="entry name" value="GLUCOSYL/GLUCURONOSYL TRANSFERASES"/>
    <property type="match status" value="1"/>
</dbReference>
<dbReference type="OrthoDB" id="5835829at2759"/>
<dbReference type="PROSITE" id="PS00375">
    <property type="entry name" value="UDPGT"/>
    <property type="match status" value="1"/>
</dbReference>
<evidence type="ECO:0000313" key="6">
    <source>
        <dbReference type="EMBL" id="KAJ8441490.1"/>
    </source>
</evidence>
<feature type="domain" description="Glycosyltransferase N-terminal" evidence="5">
    <location>
        <begin position="15"/>
        <end position="139"/>
    </location>
</feature>
<proteinExistence type="inferred from homology"/>
<evidence type="ECO:0000259" key="5">
    <source>
        <dbReference type="Pfam" id="PF26168"/>
    </source>
</evidence>
<dbReference type="CDD" id="cd03784">
    <property type="entry name" value="GT1_Gtf-like"/>
    <property type="match status" value="1"/>
</dbReference>
<name>A0A9Q1KEH8_9CARY</name>
<keyword evidence="7" id="KW-1185">Reference proteome</keyword>
<dbReference type="Pfam" id="PF00201">
    <property type="entry name" value="UDPGT"/>
    <property type="match status" value="1"/>
</dbReference>
<evidence type="ECO:0000256" key="3">
    <source>
        <dbReference type="RuleBase" id="RU003718"/>
    </source>
</evidence>
<dbReference type="FunFam" id="3.40.50.2000:FF:000055">
    <property type="entry name" value="Glycosyltransferase"/>
    <property type="match status" value="1"/>
</dbReference>
<dbReference type="SUPFAM" id="SSF53756">
    <property type="entry name" value="UDP-Glycosyltransferase/glycogen phosphorylase"/>
    <property type="match status" value="1"/>
</dbReference>
<dbReference type="GO" id="GO:0080043">
    <property type="term" value="F:quercetin 3-O-glucosyltransferase activity"/>
    <property type="evidence" value="ECO:0007669"/>
    <property type="project" value="TreeGrafter"/>
</dbReference>
<dbReference type="Pfam" id="PF26168">
    <property type="entry name" value="Glyco_transf_N"/>
    <property type="match status" value="1"/>
</dbReference>
<protein>
    <recommendedName>
        <fullName evidence="4">Glycosyltransferase</fullName>
        <ecNumber evidence="4">2.4.1.-</ecNumber>
    </recommendedName>
</protein>
<gene>
    <name evidence="6" type="ORF">Cgig2_026291</name>
</gene>
<dbReference type="InterPro" id="IPR002213">
    <property type="entry name" value="UDP_glucos_trans"/>
</dbReference>
<dbReference type="EMBL" id="JAKOGI010000163">
    <property type="protein sequence ID" value="KAJ8441490.1"/>
    <property type="molecule type" value="Genomic_DNA"/>
</dbReference>
<dbReference type="Proteomes" id="UP001153076">
    <property type="component" value="Unassembled WGS sequence"/>
</dbReference>
<dbReference type="EC" id="2.4.1.-" evidence="4"/>
<keyword evidence="3" id="KW-0328">Glycosyltransferase</keyword>
<evidence type="ECO:0000256" key="4">
    <source>
        <dbReference type="RuleBase" id="RU362057"/>
    </source>
</evidence>
<dbReference type="InterPro" id="IPR035595">
    <property type="entry name" value="UDP_glycos_trans_CS"/>
</dbReference>
<organism evidence="6 7">
    <name type="scientific">Carnegiea gigantea</name>
    <dbReference type="NCBI Taxonomy" id="171969"/>
    <lineage>
        <taxon>Eukaryota</taxon>
        <taxon>Viridiplantae</taxon>
        <taxon>Streptophyta</taxon>
        <taxon>Embryophyta</taxon>
        <taxon>Tracheophyta</taxon>
        <taxon>Spermatophyta</taxon>
        <taxon>Magnoliopsida</taxon>
        <taxon>eudicotyledons</taxon>
        <taxon>Gunneridae</taxon>
        <taxon>Pentapetalae</taxon>
        <taxon>Caryophyllales</taxon>
        <taxon>Cactineae</taxon>
        <taxon>Cactaceae</taxon>
        <taxon>Cactoideae</taxon>
        <taxon>Echinocereeae</taxon>
        <taxon>Carnegiea</taxon>
    </lineage>
</organism>
<dbReference type="FunFam" id="3.40.50.2000:FF:000027">
    <property type="entry name" value="Glycosyltransferase"/>
    <property type="match status" value="1"/>
</dbReference>
<accession>A0A9Q1KEH8</accession>
<dbReference type="AlphaFoldDB" id="A0A9Q1KEH8"/>
<comment type="caution">
    <text evidence="6">The sequence shown here is derived from an EMBL/GenBank/DDBJ whole genome shotgun (WGS) entry which is preliminary data.</text>
</comment>
<dbReference type="GO" id="GO:0080044">
    <property type="term" value="F:quercetin 7-O-glucosyltransferase activity"/>
    <property type="evidence" value="ECO:0007669"/>
    <property type="project" value="TreeGrafter"/>
</dbReference>
<dbReference type="Gene3D" id="3.40.50.2000">
    <property type="entry name" value="Glycogen Phosphorylase B"/>
    <property type="match status" value="2"/>
</dbReference>
<evidence type="ECO:0000256" key="2">
    <source>
        <dbReference type="ARBA" id="ARBA00022679"/>
    </source>
</evidence>
<dbReference type="PANTHER" id="PTHR11926:SF774">
    <property type="entry name" value="UDP-GLYCOSYLTRANSFERASE 85A1-RELATED"/>
    <property type="match status" value="1"/>
</dbReference>